<dbReference type="EMBL" id="QEAP01000187">
    <property type="protein sequence ID" value="TPX73407.1"/>
    <property type="molecule type" value="Genomic_DNA"/>
</dbReference>
<keyword evidence="12" id="KW-1185">Reference proteome</keyword>
<keyword evidence="7 10" id="KW-1133">Transmembrane helix</keyword>
<evidence type="ECO:0000256" key="7">
    <source>
        <dbReference type="ARBA" id="ARBA00022989"/>
    </source>
</evidence>
<name>A0A507FCV4_9FUNG</name>
<dbReference type="OrthoDB" id="430354at2759"/>
<comment type="similarity">
    <text evidence="2">Belongs to the MNN1/MNT family.</text>
</comment>
<keyword evidence="6" id="KW-0735">Signal-anchor</keyword>
<dbReference type="AlphaFoldDB" id="A0A507FCV4"/>
<proteinExistence type="inferred from homology"/>
<feature type="transmembrane region" description="Helical" evidence="10">
    <location>
        <begin position="12"/>
        <end position="30"/>
    </location>
</feature>
<evidence type="ECO:0000256" key="9">
    <source>
        <dbReference type="ARBA" id="ARBA00023180"/>
    </source>
</evidence>
<evidence type="ECO:0000313" key="11">
    <source>
        <dbReference type="EMBL" id="TPX73407.1"/>
    </source>
</evidence>
<dbReference type="GO" id="GO:0006493">
    <property type="term" value="P:protein O-linked glycosylation"/>
    <property type="evidence" value="ECO:0007669"/>
    <property type="project" value="TreeGrafter"/>
</dbReference>
<evidence type="ECO:0000256" key="2">
    <source>
        <dbReference type="ARBA" id="ARBA00009105"/>
    </source>
</evidence>
<evidence type="ECO:0000256" key="8">
    <source>
        <dbReference type="ARBA" id="ARBA00023136"/>
    </source>
</evidence>
<evidence type="ECO:0000256" key="5">
    <source>
        <dbReference type="ARBA" id="ARBA00022692"/>
    </source>
</evidence>
<comment type="subcellular location">
    <subcellularLocation>
        <location evidence="1">Membrane</location>
        <topology evidence="1">Single-pass type II membrane protein</topology>
    </subcellularLocation>
</comment>
<evidence type="ECO:0000256" key="3">
    <source>
        <dbReference type="ARBA" id="ARBA00022676"/>
    </source>
</evidence>
<keyword evidence="3" id="KW-0328">Glycosyltransferase</keyword>
<keyword evidence="9" id="KW-0325">Glycoprotein</keyword>
<keyword evidence="8 10" id="KW-0472">Membrane</keyword>
<keyword evidence="5 10" id="KW-0812">Transmembrane</keyword>
<dbReference type="Pfam" id="PF11051">
    <property type="entry name" value="Mannosyl_trans3"/>
    <property type="match status" value="1"/>
</dbReference>
<accession>A0A507FCV4</accession>
<keyword evidence="4" id="KW-0808">Transferase</keyword>
<dbReference type="PANTHER" id="PTHR31392:SF1">
    <property type="entry name" value="ALPHA-1,3-MANNOSYLTRANSFERASE MNN1-RELATED"/>
    <property type="match status" value="1"/>
</dbReference>
<evidence type="ECO:0008006" key="13">
    <source>
        <dbReference type="Google" id="ProtNLM"/>
    </source>
</evidence>
<protein>
    <recommendedName>
        <fullName evidence="13">Mannosyltransferase</fullName>
    </recommendedName>
</protein>
<evidence type="ECO:0000256" key="4">
    <source>
        <dbReference type="ARBA" id="ARBA00022679"/>
    </source>
</evidence>
<dbReference type="Proteomes" id="UP000320333">
    <property type="component" value="Unassembled WGS sequence"/>
</dbReference>
<dbReference type="GO" id="GO:0016020">
    <property type="term" value="C:membrane"/>
    <property type="evidence" value="ECO:0007669"/>
    <property type="project" value="UniProtKB-SubCell"/>
</dbReference>
<evidence type="ECO:0000256" key="6">
    <source>
        <dbReference type="ARBA" id="ARBA00022968"/>
    </source>
</evidence>
<sequence>MMKVAASRSSRWFGRSVAALIAILLAWQFLVTSNFYSHTALKSEAGSSDAHVQVLQTPAMKGADPFCQFSLNNFTTHGKGRNRVPKPPRILYYNTHAGTNANMEYIMGRLGLKLSHFNPDKVDGAWEMKHERAQELVSQRFAANTCKNYDIVIISDTLPHGRALILSLLSKAKHEKCQAQIIVELTNRFDWGLEHNRGLWDSMEFHKMIWRLDSVYEGKKIIWTENNPLESRHMADFTWSTPEFRLMRPAGYSPLPAISFEHLREIILSPNPIDTNNVRMEGPKYYEGIRNKTVRGWARLIHEQGFSVKVDNEYGPFSCDSIDPPYRASLPEAEIYFTTDEDESFMRLRDWKMGEEARFELVRQERYMTLTPFELSALQYRRWMEEPVRKTVMTGLEASLEDVDQKLLEMINHLESVALNPDSKQVLLTNVYTTEGMALIGKMKSWIDQHPELYRKQFRAFAQLARLVRIAHLSLNASVGLRGDFKLMALVPMLSETLKSATAVTYPWLLSKMFKSVQHLVESFTDPRGIVFVIEDSGFDKVLQTIGHLRKNLHCNLPIEVFYNGDYLTDDHAGRFRRGNLRLSDERRRTLDRIPNVMTRDIHHAFDRFWENADTTEHAAPFAIVASRFKQVLYIQQDQILLENPETMLEKSIAFKNEGVLLEKGPASPKKGHSQWVTWFLGGEAMVSDRTREGRYYQNMSRHEIDGGFMAFDKTRNGVLHGLLATCHLNRNQVKEGSIDWFFDEWNYTVKSGRGIPDTFWIGLELVRAPYSLSTSNVGIALSFPAACGPAVYFDESGLPWRLNSRAWNWPQLIRLRSLVKLQDIPQHAILESGPYICLPKSGNSRETASGVVQETVEFKRKGVETLQEMSKVAENMESAGGSMSYFAH</sequence>
<evidence type="ECO:0000256" key="1">
    <source>
        <dbReference type="ARBA" id="ARBA00004606"/>
    </source>
</evidence>
<dbReference type="GO" id="GO:0000033">
    <property type="term" value="F:alpha-1,3-mannosyltransferase activity"/>
    <property type="evidence" value="ECO:0007669"/>
    <property type="project" value="TreeGrafter"/>
</dbReference>
<organism evidence="11 12">
    <name type="scientific">Chytriomyces confervae</name>
    <dbReference type="NCBI Taxonomy" id="246404"/>
    <lineage>
        <taxon>Eukaryota</taxon>
        <taxon>Fungi</taxon>
        <taxon>Fungi incertae sedis</taxon>
        <taxon>Chytridiomycota</taxon>
        <taxon>Chytridiomycota incertae sedis</taxon>
        <taxon>Chytridiomycetes</taxon>
        <taxon>Chytridiales</taxon>
        <taxon>Chytriomycetaceae</taxon>
        <taxon>Chytriomyces</taxon>
    </lineage>
</organism>
<evidence type="ECO:0000313" key="12">
    <source>
        <dbReference type="Proteomes" id="UP000320333"/>
    </source>
</evidence>
<gene>
    <name evidence="11" type="ORF">CcCBS67573_g05315</name>
</gene>
<reference evidence="11 12" key="1">
    <citation type="journal article" date="2019" name="Sci. Rep.">
        <title>Comparative genomics of chytrid fungi reveal insights into the obligate biotrophic and pathogenic lifestyle of Synchytrium endobioticum.</title>
        <authorList>
            <person name="van de Vossenberg B.T.L.H."/>
            <person name="Warris S."/>
            <person name="Nguyen H.D.T."/>
            <person name="van Gent-Pelzer M.P.E."/>
            <person name="Joly D.L."/>
            <person name="van de Geest H.C."/>
            <person name="Bonants P.J.M."/>
            <person name="Smith D.S."/>
            <person name="Levesque C.A."/>
            <person name="van der Lee T.A.J."/>
        </authorList>
    </citation>
    <scope>NUCLEOTIDE SEQUENCE [LARGE SCALE GENOMIC DNA]</scope>
    <source>
        <strain evidence="11 12">CBS 675.73</strain>
    </source>
</reference>
<comment type="caution">
    <text evidence="11">The sequence shown here is derived from an EMBL/GenBank/DDBJ whole genome shotgun (WGS) entry which is preliminary data.</text>
</comment>
<dbReference type="InterPro" id="IPR022751">
    <property type="entry name" value="Alpha_mannosyltransferase"/>
</dbReference>
<dbReference type="PANTHER" id="PTHR31392">
    <property type="entry name" value="ALPHA-1,3-MANNOSYLTRANSFERASE MNN1-RELATED"/>
    <property type="match status" value="1"/>
</dbReference>
<dbReference type="GO" id="GO:0005794">
    <property type="term" value="C:Golgi apparatus"/>
    <property type="evidence" value="ECO:0007669"/>
    <property type="project" value="TreeGrafter"/>
</dbReference>
<evidence type="ECO:0000256" key="10">
    <source>
        <dbReference type="SAM" id="Phobius"/>
    </source>
</evidence>